<dbReference type="AlphaFoldDB" id="A0A1I7XJ68"/>
<evidence type="ECO:0000313" key="2">
    <source>
        <dbReference type="WBParaSite" id="Hba_17542"/>
    </source>
</evidence>
<organism evidence="1 2">
    <name type="scientific">Heterorhabditis bacteriophora</name>
    <name type="common">Entomopathogenic nematode worm</name>
    <dbReference type="NCBI Taxonomy" id="37862"/>
    <lineage>
        <taxon>Eukaryota</taxon>
        <taxon>Metazoa</taxon>
        <taxon>Ecdysozoa</taxon>
        <taxon>Nematoda</taxon>
        <taxon>Chromadorea</taxon>
        <taxon>Rhabditida</taxon>
        <taxon>Rhabditina</taxon>
        <taxon>Rhabditomorpha</taxon>
        <taxon>Strongyloidea</taxon>
        <taxon>Heterorhabditidae</taxon>
        <taxon>Heterorhabditis</taxon>
    </lineage>
</organism>
<dbReference type="WBParaSite" id="Hba_17542">
    <property type="protein sequence ID" value="Hba_17542"/>
    <property type="gene ID" value="Hba_17542"/>
</dbReference>
<dbReference type="Proteomes" id="UP000095283">
    <property type="component" value="Unplaced"/>
</dbReference>
<sequence length="155" mass="17991">MLCSWLNGLNKWNRQKVVSRVYKLFVESHKSRCNYKRSLRKQFEQEEPPEAASSTLFSTRSNKGRMQLKHANQYAYIPFDVLQLVILMSVTDNALGCHEPRRLTIIAEHSIGRVWQEEGERNGAAFRFLNGTDPTLQIPLRTAYTTRPSQDFSDQ</sequence>
<proteinExistence type="predicted"/>
<accession>A0A1I7XJ68</accession>
<reference evidence="2" key="1">
    <citation type="submission" date="2016-11" db="UniProtKB">
        <authorList>
            <consortium name="WormBaseParasite"/>
        </authorList>
    </citation>
    <scope>IDENTIFICATION</scope>
</reference>
<name>A0A1I7XJ68_HETBA</name>
<protein>
    <submittedName>
        <fullName evidence="2">Uncharacterized protein</fullName>
    </submittedName>
</protein>
<keyword evidence="1" id="KW-1185">Reference proteome</keyword>
<evidence type="ECO:0000313" key="1">
    <source>
        <dbReference type="Proteomes" id="UP000095283"/>
    </source>
</evidence>